<evidence type="ECO:0008006" key="3">
    <source>
        <dbReference type="Google" id="ProtNLM"/>
    </source>
</evidence>
<dbReference type="SUPFAM" id="SSF56112">
    <property type="entry name" value="Protein kinase-like (PK-like)"/>
    <property type="match status" value="1"/>
</dbReference>
<sequence>MCRKDDVESWLYMVVEITCGKLPWRNLTVRNI</sequence>
<dbReference type="OrthoDB" id="5865936at2759"/>
<gene>
    <name evidence="1" type="ORF">ASIM_LOCUS6410</name>
</gene>
<name>A0A3P6P0P6_ANISI</name>
<accession>A0A3P6P0P6</accession>
<dbReference type="Proteomes" id="UP000267096">
    <property type="component" value="Unassembled WGS sequence"/>
</dbReference>
<dbReference type="AlphaFoldDB" id="A0A3P6P0P6"/>
<dbReference type="InterPro" id="IPR011009">
    <property type="entry name" value="Kinase-like_dom_sf"/>
</dbReference>
<proteinExistence type="predicted"/>
<organism evidence="1 2">
    <name type="scientific">Anisakis simplex</name>
    <name type="common">Herring worm</name>
    <dbReference type="NCBI Taxonomy" id="6269"/>
    <lineage>
        <taxon>Eukaryota</taxon>
        <taxon>Metazoa</taxon>
        <taxon>Ecdysozoa</taxon>
        <taxon>Nematoda</taxon>
        <taxon>Chromadorea</taxon>
        <taxon>Rhabditida</taxon>
        <taxon>Spirurina</taxon>
        <taxon>Ascaridomorpha</taxon>
        <taxon>Ascaridoidea</taxon>
        <taxon>Anisakidae</taxon>
        <taxon>Anisakis</taxon>
        <taxon>Anisakis simplex complex</taxon>
    </lineage>
</organism>
<protein>
    <recommendedName>
        <fullName evidence="3">Protein kinase domain-containing protein</fullName>
    </recommendedName>
</protein>
<dbReference type="Gene3D" id="1.10.510.10">
    <property type="entry name" value="Transferase(Phosphotransferase) domain 1"/>
    <property type="match status" value="1"/>
</dbReference>
<dbReference type="EMBL" id="UYRR01013880">
    <property type="protein sequence ID" value="VDK26987.1"/>
    <property type="molecule type" value="Genomic_DNA"/>
</dbReference>
<evidence type="ECO:0000313" key="2">
    <source>
        <dbReference type="Proteomes" id="UP000267096"/>
    </source>
</evidence>
<evidence type="ECO:0000313" key="1">
    <source>
        <dbReference type="EMBL" id="VDK26987.1"/>
    </source>
</evidence>
<keyword evidence="2" id="KW-1185">Reference proteome</keyword>
<reference evidence="1 2" key="1">
    <citation type="submission" date="2018-11" db="EMBL/GenBank/DDBJ databases">
        <authorList>
            <consortium name="Pathogen Informatics"/>
        </authorList>
    </citation>
    <scope>NUCLEOTIDE SEQUENCE [LARGE SCALE GENOMIC DNA]</scope>
</reference>